<dbReference type="Gene3D" id="3.40.850.10">
    <property type="entry name" value="Kinesin motor domain"/>
    <property type="match status" value="1"/>
</dbReference>
<gene>
    <name evidence="7" type="ORF">AaE_001290</name>
</gene>
<dbReference type="Pfam" id="PF00225">
    <property type="entry name" value="Kinesin"/>
    <property type="match status" value="1"/>
</dbReference>
<reference evidence="7 8" key="1">
    <citation type="submission" date="2019-06" db="EMBL/GenBank/DDBJ databases">
        <title>Genomics analysis of Aphanomyces spp. identifies a new class of oomycete effector associated with host adaptation.</title>
        <authorList>
            <person name="Gaulin E."/>
        </authorList>
    </citation>
    <scope>NUCLEOTIDE SEQUENCE [LARGE SCALE GENOMIC DNA]</scope>
    <source>
        <strain evidence="7 8">E</strain>
    </source>
</reference>
<sequence>MSDADTSTLYTLQVAVRIRPISQAEQLNGHRSCCRVAGDQTVVIEKPGIPLRHLKSQRGFTNEYAYDIAFPDYASQGDVYTKTVRNIIPTILKGFNATIFAYVLGILFLDHHVTYM</sequence>
<feature type="transmembrane region" description="Helical" evidence="5">
    <location>
        <begin position="90"/>
        <end position="109"/>
    </location>
</feature>
<evidence type="ECO:0000256" key="4">
    <source>
        <dbReference type="PROSITE-ProRule" id="PRU00283"/>
    </source>
</evidence>
<dbReference type="PANTHER" id="PTHR47968:SF13">
    <property type="entry name" value="KINESIN-LIKE PROTEIN KIF19 ISOFORM X1"/>
    <property type="match status" value="1"/>
</dbReference>
<proteinExistence type="inferred from homology"/>
<keyword evidence="5" id="KW-0472">Membrane</keyword>
<dbReference type="InterPro" id="IPR036961">
    <property type="entry name" value="Kinesin_motor_dom_sf"/>
</dbReference>
<dbReference type="InterPro" id="IPR027640">
    <property type="entry name" value="Kinesin-like_fam"/>
</dbReference>
<dbReference type="InterPro" id="IPR001752">
    <property type="entry name" value="Kinesin_motor_dom"/>
</dbReference>
<comment type="similarity">
    <text evidence="4">Belongs to the TRAFAC class myosin-kinesin ATPase superfamily. Kinesin family.</text>
</comment>
<comment type="caution">
    <text evidence="4">Lacks conserved residue(s) required for the propagation of feature annotation.</text>
</comment>
<evidence type="ECO:0000256" key="1">
    <source>
        <dbReference type="ARBA" id="ARBA00022701"/>
    </source>
</evidence>
<protein>
    <recommendedName>
        <fullName evidence="6">Kinesin motor domain-containing protein</fullName>
    </recommendedName>
</protein>
<evidence type="ECO:0000313" key="8">
    <source>
        <dbReference type="Proteomes" id="UP000469452"/>
    </source>
</evidence>
<keyword evidence="3" id="KW-0505">Motor protein</keyword>
<keyword evidence="5" id="KW-1133">Transmembrane helix</keyword>
<comment type="caution">
    <text evidence="7">The sequence shown here is derived from an EMBL/GenBank/DDBJ whole genome shotgun (WGS) entry which is preliminary data.</text>
</comment>
<evidence type="ECO:0000256" key="5">
    <source>
        <dbReference type="SAM" id="Phobius"/>
    </source>
</evidence>
<feature type="domain" description="Kinesin motor" evidence="6">
    <location>
        <begin position="11"/>
        <end position="116"/>
    </location>
</feature>
<keyword evidence="5" id="KW-0812">Transmembrane</keyword>
<accession>A0A6A5AXL8</accession>
<dbReference type="GO" id="GO:0003777">
    <property type="term" value="F:microtubule motor activity"/>
    <property type="evidence" value="ECO:0007669"/>
    <property type="project" value="InterPro"/>
</dbReference>
<evidence type="ECO:0000256" key="2">
    <source>
        <dbReference type="ARBA" id="ARBA00023054"/>
    </source>
</evidence>
<dbReference type="GO" id="GO:0007018">
    <property type="term" value="P:microtubule-based movement"/>
    <property type="evidence" value="ECO:0007669"/>
    <property type="project" value="InterPro"/>
</dbReference>
<dbReference type="InterPro" id="IPR027417">
    <property type="entry name" value="P-loop_NTPase"/>
</dbReference>
<organism evidence="7 8">
    <name type="scientific">Aphanomyces astaci</name>
    <name type="common">Crayfish plague agent</name>
    <dbReference type="NCBI Taxonomy" id="112090"/>
    <lineage>
        <taxon>Eukaryota</taxon>
        <taxon>Sar</taxon>
        <taxon>Stramenopiles</taxon>
        <taxon>Oomycota</taxon>
        <taxon>Saprolegniomycetes</taxon>
        <taxon>Saprolegniales</taxon>
        <taxon>Verrucalvaceae</taxon>
        <taxon>Aphanomyces</taxon>
    </lineage>
</organism>
<dbReference type="AlphaFoldDB" id="A0A6A5AXL8"/>
<evidence type="ECO:0000259" key="6">
    <source>
        <dbReference type="PROSITE" id="PS50067"/>
    </source>
</evidence>
<dbReference type="Proteomes" id="UP000469452">
    <property type="component" value="Unassembled WGS sequence"/>
</dbReference>
<dbReference type="SUPFAM" id="SSF52540">
    <property type="entry name" value="P-loop containing nucleoside triphosphate hydrolases"/>
    <property type="match status" value="1"/>
</dbReference>
<dbReference type="PANTHER" id="PTHR47968">
    <property type="entry name" value="CENTROMERE PROTEIN E"/>
    <property type="match status" value="1"/>
</dbReference>
<evidence type="ECO:0000313" key="7">
    <source>
        <dbReference type="EMBL" id="KAF0775010.1"/>
    </source>
</evidence>
<dbReference type="PROSITE" id="PS50067">
    <property type="entry name" value="KINESIN_MOTOR_2"/>
    <property type="match status" value="1"/>
</dbReference>
<evidence type="ECO:0000256" key="3">
    <source>
        <dbReference type="ARBA" id="ARBA00023175"/>
    </source>
</evidence>
<dbReference type="GO" id="GO:0008017">
    <property type="term" value="F:microtubule binding"/>
    <property type="evidence" value="ECO:0007669"/>
    <property type="project" value="InterPro"/>
</dbReference>
<dbReference type="EMBL" id="VJMI01002597">
    <property type="protein sequence ID" value="KAF0775010.1"/>
    <property type="molecule type" value="Genomic_DNA"/>
</dbReference>
<dbReference type="GO" id="GO:0005874">
    <property type="term" value="C:microtubule"/>
    <property type="evidence" value="ECO:0007669"/>
    <property type="project" value="UniProtKB-KW"/>
</dbReference>
<keyword evidence="2" id="KW-0175">Coiled coil</keyword>
<name>A0A6A5AXL8_APHAT</name>
<keyword evidence="1" id="KW-0493">Microtubule</keyword>
<dbReference type="GO" id="GO:0005524">
    <property type="term" value="F:ATP binding"/>
    <property type="evidence" value="ECO:0007669"/>
    <property type="project" value="InterPro"/>
</dbReference>